<comment type="caution">
    <text evidence="1">The sequence shown here is derived from an EMBL/GenBank/DDBJ whole genome shotgun (WGS) entry which is preliminary data.</text>
</comment>
<dbReference type="Proteomes" id="UP001341840">
    <property type="component" value="Unassembled WGS sequence"/>
</dbReference>
<organism evidence="1 2">
    <name type="scientific">Stylosanthes scabra</name>
    <dbReference type="NCBI Taxonomy" id="79078"/>
    <lineage>
        <taxon>Eukaryota</taxon>
        <taxon>Viridiplantae</taxon>
        <taxon>Streptophyta</taxon>
        <taxon>Embryophyta</taxon>
        <taxon>Tracheophyta</taxon>
        <taxon>Spermatophyta</taxon>
        <taxon>Magnoliopsida</taxon>
        <taxon>eudicotyledons</taxon>
        <taxon>Gunneridae</taxon>
        <taxon>Pentapetalae</taxon>
        <taxon>rosids</taxon>
        <taxon>fabids</taxon>
        <taxon>Fabales</taxon>
        <taxon>Fabaceae</taxon>
        <taxon>Papilionoideae</taxon>
        <taxon>50 kb inversion clade</taxon>
        <taxon>dalbergioids sensu lato</taxon>
        <taxon>Dalbergieae</taxon>
        <taxon>Pterocarpus clade</taxon>
        <taxon>Stylosanthes</taxon>
    </lineage>
</organism>
<reference evidence="1 2" key="1">
    <citation type="journal article" date="2023" name="Plants (Basel)">
        <title>Bridging the Gap: Combining Genomics and Transcriptomics Approaches to Understand Stylosanthes scabra, an Orphan Legume from the Brazilian Caatinga.</title>
        <authorList>
            <person name="Ferreira-Neto J.R.C."/>
            <person name="da Silva M.D."/>
            <person name="Binneck E."/>
            <person name="de Melo N.F."/>
            <person name="da Silva R.H."/>
            <person name="de Melo A.L.T.M."/>
            <person name="Pandolfi V."/>
            <person name="Bustamante F.O."/>
            <person name="Brasileiro-Vidal A.C."/>
            <person name="Benko-Iseppon A.M."/>
        </authorList>
    </citation>
    <scope>NUCLEOTIDE SEQUENCE [LARGE SCALE GENOMIC DNA]</scope>
    <source>
        <tissue evidence="1">Leaves</tissue>
    </source>
</reference>
<keyword evidence="2" id="KW-1185">Reference proteome</keyword>
<evidence type="ECO:0000313" key="2">
    <source>
        <dbReference type="Proteomes" id="UP001341840"/>
    </source>
</evidence>
<proteinExistence type="predicted"/>
<gene>
    <name evidence="1" type="ORF">PIB30_019567</name>
</gene>
<protein>
    <submittedName>
        <fullName evidence="1">Uncharacterized protein</fullName>
    </submittedName>
</protein>
<name>A0ABU6X752_9FABA</name>
<evidence type="ECO:0000313" key="1">
    <source>
        <dbReference type="EMBL" id="MED6193452.1"/>
    </source>
</evidence>
<sequence length="78" mass="8622">MNTRNVAKELGEMCSMWRLTLEGEIVEVHVSIYEKHRKSSRQGGSSGESLGLCGGVMDEYSKCSEGVRGDVINMETHT</sequence>
<dbReference type="EMBL" id="JASCZI010211509">
    <property type="protein sequence ID" value="MED6193452.1"/>
    <property type="molecule type" value="Genomic_DNA"/>
</dbReference>
<accession>A0ABU6X752</accession>